<evidence type="ECO:0000313" key="3">
    <source>
        <dbReference type="EMBL" id="CDU16223.1"/>
    </source>
</evidence>
<evidence type="ECO:0000313" key="4">
    <source>
        <dbReference type="EMBL" id="VTZ72404.1"/>
    </source>
</evidence>
<reference evidence="5 6" key="1">
    <citation type="journal article" date="2014" name="BMC Biol.">
        <title>A comprehensive evaluation of rodent malaria parasite genomes and gene expression.</title>
        <authorList>
            <person name="Otto T.D."/>
            <person name="Bohme U."/>
            <person name="Jackson A.P."/>
            <person name="Hunt M."/>
            <person name="Franke-Fayard B."/>
            <person name="Hoeijmakers W.A."/>
            <person name="Religa A.A."/>
            <person name="Robertson L."/>
            <person name="Sanders M."/>
            <person name="Ogun S.A."/>
            <person name="Cunningham D."/>
            <person name="Erhart A."/>
            <person name="Billker O."/>
            <person name="Khan S.M."/>
            <person name="Stunnenberg H.G."/>
            <person name="Langhorne J."/>
            <person name="Holder A.A."/>
            <person name="Waters A.P."/>
            <person name="Newbold C.I."/>
            <person name="Pain A."/>
            <person name="Berriman M."/>
            <person name="Janse C.J."/>
        </authorList>
    </citation>
    <scope>NUCLEOTIDE SEQUENCE [LARGE SCALE GENOMIC DNA]</scope>
    <source>
        <strain evidence="4 5">17X</strain>
        <strain evidence="3 6">YM</strain>
    </source>
</reference>
<name>A0A078K3A0_PLAYE</name>
<dbReference type="KEGG" id="pyo:PY17X_0303600"/>
<evidence type="ECO:0000256" key="2">
    <source>
        <dbReference type="SAM" id="MobiDB-lite"/>
    </source>
</evidence>
<dbReference type="VEuPathDB" id="PlasmoDB:PY17X_0303600"/>
<accession>A0A078K3A0</accession>
<dbReference type="RefSeq" id="XP_022811433.1">
    <property type="nucleotide sequence ID" value="XM_022954933.1"/>
</dbReference>
<feature type="coiled-coil region" evidence="1">
    <location>
        <begin position="262"/>
        <end position="289"/>
    </location>
</feature>
<sequence length="578" mass="68035">MSLRGRENNINKSPKRDFEKKKTQTKEPQFQNDISSCKKNVKIVATHNKIRENEIKGNGIKDNKFLDPNKIDTTLINADINSVSYVYNNLNENKKNAKSNKIFKNTNFTNPYNVNYDEKNNFVSDLLSLEKKKNNNNSHCNITYSKNSHQYSCPVQNKNFKVIKEKDVPIDNDKEIHSIIYNTFINKNLKIKNNNINSVTNNTDKYEQKYKKNSDANLNSGKVRPNISTSSKFVNIKKSVNKKNTYNNYKNILISPITKKEYSDKTSNITETNEELKNLVNDKSFLYEKIKVEKKNNKHDIFTQTNMQYEEENLKTFSKCITKKIIYQAIIQITYEQNIQQIELTKMSINLNDQNNKQIYSQLVKCQNNNLNFMDRIETISGYLNIFNKMKIFSNSSTLVNSIMQNNIEYVKKIEEFNISKQLIWENNVIQILLKKILSLLLINNIVPFLANELIEDSFLNICLFRQKEIHKIDKKLCDEKNYQHEKRKMENGHFTFCMSNEKINVKIPLKISENMNMDDVLKKIKNYINRKLSYLQKEYDLNLLFIEKNGMNILNIKDLFSHQSGEFNICLTERQPN</sequence>
<dbReference type="EMBL" id="LK934631">
    <property type="protein sequence ID" value="CDU16223.1"/>
    <property type="molecule type" value="Genomic_DNA"/>
</dbReference>
<dbReference type="VEuPathDB" id="PlasmoDB:Py17XNL_000303612"/>
<evidence type="ECO:0000313" key="5">
    <source>
        <dbReference type="Proteomes" id="UP000072874"/>
    </source>
</evidence>
<feature type="compositionally biased region" description="Basic and acidic residues" evidence="2">
    <location>
        <begin position="1"/>
        <end position="25"/>
    </location>
</feature>
<dbReference type="Proteomes" id="UP000072874">
    <property type="component" value="Chromosome 3"/>
</dbReference>
<feature type="region of interest" description="Disordered" evidence="2">
    <location>
        <begin position="1"/>
        <end position="33"/>
    </location>
</feature>
<gene>
    <name evidence="4" type="ORF">PY17X_0303600</name>
    <name evidence="3" type="ORF">PYYM_0303900</name>
</gene>
<reference evidence="3" key="2">
    <citation type="submission" date="2014-05" db="EMBL/GenBank/DDBJ databases">
        <authorList>
            <person name="Aslett A.Martin."/>
            <person name="De Silva Nishadi"/>
        </authorList>
    </citation>
    <scope>NUCLEOTIDE SEQUENCE</scope>
    <source>
        <strain evidence="3">YM</strain>
    </source>
</reference>
<evidence type="ECO:0000256" key="1">
    <source>
        <dbReference type="SAM" id="Coils"/>
    </source>
</evidence>
<evidence type="ECO:0000313" key="6">
    <source>
        <dbReference type="Proteomes" id="UP000072904"/>
    </source>
</evidence>
<dbReference type="AlphaFoldDB" id="A0A078K3A0"/>
<keyword evidence="1" id="KW-0175">Coiled coil</keyword>
<organism evidence="3 6">
    <name type="scientific">Plasmodium yoelii</name>
    <dbReference type="NCBI Taxonomy" id="5861"/>
    <lineage>
        <taxon>Eukaryota</taxon>
        <taxon>Sar</taxon>
        <taxon>Alveolata</taxon>
        <taxon>Apicomplexa</taxon>
        <taxon>Aconoidasida</taxon>
        <taxon>Haemosporida</taxon>
        <taxon>Plasmodiidae</taxon>
        <taxon>Plasmodium</taxon>
        <taxon>Plasmodium (Vinckeia)</taxon>
    </lineage>
</organism>
<reference evidence="4" key="3">
    <citation type="submission" date="2014-05" db="EMBL/GenBank/DDBJ databases">
        <authorList>
            <person name="Aslett M.A."/>
            <person name="De Silva N."/>
        </authorList>
    </citation>
    <scope>NUCLEOTIDE SEQUENCE</scope>
    <source>
        <strain evidence="4">17X</strain>
    </source>
</reference>
<dbReference type="EMBL" id="LM993657">
    <property type="protein sequence ID" value="VTZ72404.1"/>
    <property type="molecule type" value="Genomic_DNA"/>
</dbReference>
<dbReference type="OrthoDB" id="378594at2759"/>
<dbReference type="VEuPathDB" id="PlasmoDB:PYYM_0303900"/>
<proteinExistence type="predicted"/>
<dbReference type="GeneID" id="34859600"/>
<protein>
    <submittedName>
        <fullName evidence="3">Uncharacterized protein</fullName>
    </submittedName>
</protein>
<dbReference type="Proteomes" id="UP000072904">
    <property type="component" value="Chromosome 3"/>
</dbReference>
<reference evidence="4" key="4">
    <citation type="submission" date="2019-05" db="EMBL/GenBank/DDBJ databases">
        <authorList>
            <consortium name="Pathogen Informatics"/>
        </authorList>
    </citation>
    <scope>NUCLEOTIDE SEQUENCE</scope>
    <source>
        <strain evidence="4">17X</strain>
    </source>
</reference>